<proteinExistence type="evidence at transcript level"/>
<organism evidence="5">
    <name type="scientific">Sitodiplosis mosellana</name>
    <name type="common">orange wheat blossom midge</name>
    <dbReference type="NCBI Taxonomy" id="263140"/>
    <lineage>
        <taxon>Eukaryota</taxon>
        <taxon>Metazoa</taxon>
        <taxon>Ecdysozoa</taxon>
        <taxon>Arthropoda</taxon>
        <taxon>Hexapoda</taxon>
        <taxon>Insecta</taxon>
        <taxon>Pterygota</taxon>
        <taxon>Neoptera</taxon>
        <taxon>Endopterygota</taxon>
        <taxon>Diptera</taxon>
        <taxon>Nematocera</taxon>
        <taxon>Sciaroidea</taxon>
        <taxon>Cecidomyiidae</taxon>
        <taxon>Sitodiplosis</taxon>
    </lineage>
</organism>
<evidence type="ECO:0000256" key="2">
    <source>
        <dbReference type="ARBA" id="ARBA00008098"/>
    </source>
</evidence>
<dbReference type="SUPFAM" id="SSF47565">
    <property type="entry name" value="Insect pheromone/odorant-binding proteins"/>
    <property type="match status" value="1"/>
</dbReference>
<dbReference type="Pfam" id="PF01395">
    <property type="entry name" value="PBP_GOBP"/>
    <property type="match status" value="1"/>
</dbReference>
<keyword evidence="3" id="KW-0964">Secreted</keyword>
<evidence type="ECO:0000256" key="3">
    <source>
        <dbReference type="ARBA" id="ARBA00022525"/>
    </source>
</evidence>
<feature type="signal peptide" evidence="4">
    <location>
        <begin position="1"/>
        <end position="22"/>
    </location>
</feature>
<reference evidence="5" key="1">
    <citation type="submission" date="2013-10" db="EMBL/GenBank/DDBJ databases">
        <authorList>
            <person name="Gong Z."/>
            <person name="Wu Y."/>
        </authorList>
    </citation>
    <scope>NUCLEOTIDE SEQUENCE</scope>
</reference>
<dbReference type="InterPro" id="IPR036728">
    <property type="entry name" value="PBP_GOBP_sf"/>
</dbReference>
<comment type="similarity">
    <text evidence="2">Belongs to the PBP/GOBP family.</text>
</comment>
<evidence type="ECO:0000256" key="1">
    <source>
        <dbReference type="ARBA" id="ARBA00004613"/>
    </source>
</evidence>
<dbReference type="AlphaFoldDB" id="X5F9U0"/>
<accession>X5F9U0</accession>
<dbReference type="Gene3D" id="1.10.238.20">
    <property type="entry name" value="Pheromone/general odorant binding protein domain"/>
    <property type="match status" value="1"/>
</dbReference>
<evidence type="ECO:0000313" key="5">
    <source>
        <dbReference type="EMBL" id="AHW83246.1"/>
    </source>
</evidence>
<comment type="subcellular location">
    <subcellularLocation>
        <location evidence="1">Secreted</location>
    </subcellularLocation>
</comment>
<keyword evidence="4" id="KW-0732">Signal</keyword>
<reference evidence="5" key="2">
    <citation type="journal article" date="2014" name="Biochem. Biophys. Res. Commun.">
        <title>Identification and expression profile analysis of putative odorant-binding proteins in Sitodiplosis mosellana (Gehin) (Diptera: Cecidomyiidae).</title>
        <authorList>
            <person name="Gong Z.J."/>
            <person name="Miao J."/>
            <person name="Duan Y."/>
            <person name="Jiang Y.L."/>
            <person name="Li T."/>
            <person name="Wu Y.Q."/>
        </authorList>
    </citation>
    <scope>NUCLEOTIDE SEQUENCE</scope>
</reference>
<protein>
    <submittedName>
        <fullName evidence="5">Odorant binding protein OBP19</fullName>
    </submittedName>
</protein>
<sequence>MNSIKLLGLIFAVFVIALVTDGAEPTKEQKEMCMAISEDCRKSNGATEEDGNNLCSGKMPETKTAKCTASCVMKQFKLAKKNGANLEADCDVMAQLAEAKGANSTTIAAIKDICGKCKAPGTPDDCEFSAMIATCIKKECEARGITVDSIQ</sequence>
<dbReference type="EMBL" id="KF782356">
    <property type="protein sequence ID" value="AHW83246.1"/>
    <property type="molecule type" value="mRNA"/>
</dbReference>
<dbReference type="InterPro" id="IPR006170">
    <property type="entry name" value="PBP/GOBP"/>
</dbReference>
<dbReference type="GO" id="GO:0005549">
    <property type="term" value="F:odorant binding"/>
    <property type="evidence" value="ECO:0007669"/>
    <property type="project" value="InterPro"/>
</dbReference>
<dbReference type="CDD" id="cd23992">
    <property type="entry name" value="PBP_GOBP"/>
    <property type="match status" value="1"/>
</dbReference>
<dbReference type="SMART" id="SM00708">
    <property type="entry name" value="PhBP"/>
    <property type="match status" value="1"/>
</dbReference>
<evidence type="ECO:0000256" key="4">
    <source>
        <dbReference type="SAM" id="SignalP"/>
    </source>
</evidence>
<dbReference type="GO" id="GO:0005576">
    <property type="term" value="C:extracellular region"/>
    <property type="evidence" value="ECO:0007669"/>
    <property type="project" value="UniProtKB-SubCell"/>
</dbReference>
<feature type="chain" id="PRO_5004955609" evidence="4">
    <location>
        <begin position="23"/>
        <end position="151"/>
    </location>
</feature>
<name>X5F9U0_9DIPT</name>